<evidence type="ECO:0000313" key="1">
    <source>
        <dbReference type="EMBL" id="KJZ81588.1"/>
    </source>
</evidence>
<reference evidence="1 2" key="1">
    <citation type="journal article" date="2015" name="Phytopathology">
        <title>Genomes of Candidatus Liberibacter solanacearum haplotype A from New Zealand and the USA suggest significant genome plasticity in the species.</title>
        <authorList>
            <person name="Thompson S.M."/>
            <person name="Johnson C.P."/>
            <person name="Lu A.Y."/>
            <person name="Frampton R.A."/>
            <person name="Sullivan K.L."/>
            <person name="Fiers M.W."/>
            <person name="Crowhurst R.N."/>
            <person name="Pitman A.R."/>
            <person name="Scott I."/>
            <person name="Gudmestad N.C."/>
            <person name="Smith G.R."/>
        </authorList>
    </citation>
    <scope>NUCLEOTIDE SEQUENCE [LARGE SCALE GENOMIC DNA]</scope>
    <source>
        <strain evidence="1 2">LsoNZ1</strain>
    </source>
</reference>
<dbReference type="AlphaFoldDB" id="A0A0F4VJA0"/>
<sequence length="172" mass="19154">MTECELCNWALLKLGQRLIEELDEGSIKAEYCRLLLPPIHRGLLRSFAWSFATKSSLLSALASTGGGEVRYGLPKKCLKVLKIDRDGTLEGDCIVVKTQSSSPLTIKYIEEVLLEDCDPLYQEALSLKLASELCPTLTADSQLTLRLKGESEELKKSAIDMDGIEIVEEREY</sequence>
<evidence type="ECO:0008006" key="3">
    <source>
        <dbReference type="Google" id="ProtNLM"/>
    </source>
</evidence>
<proteinExistence type="predicted"/>
<protein>
    <recommendedName>
        <fullName evidence="3">Phage protein</fullName>
    </recommendedName>
</protein>
<dbReference type="RefSeq" id="WP_045960575.1">
    <property type="nucleotide sequence ID" value="NZ_JMTK01000002.1"/>
</dbReference>
<evidence type="ECO:0000313" key="2">
    <source>
        <dbReference type="Proteomes" id="UP000033731"/>
    </source>
</evidence>
<dbReference type="Proteomes" id="UP000033731">
    <property type="component" value="Unassembled WGS sequence"/>
</dbReference>
<name>A0A0F4VJA0_9HYPH</name>
<organism evidence="1 2">
    <name type="scientific">Candidatus Liberibacter solanacearum</name>
    <dbReference type="NCBI Taxonomy" id="556287"/>
    <lineage>
        <taxon>Bacteria</taxon>
        <taxon>Pseudomonadati</taxon>
        <taxon>Pseudomonadota</taxon>
        <taxon>Alphaproteobacteria</taxon>
        <taxon>Hyphomicrobiales</taxon>
        <taxon>Rhizobiaceae</taxon>
        <taxon>Liberibacter</taxon>
    </lineage>
</organism>
<keyword evidence="2" id="KW-1185">Reference proteome</keyword>
<dbReference type="EMBL" id="JMTK01000002">
    <property type="protein sequence ID" value="KJZ81588.1"/>
    <property type="molecule type" value="Genomic_DNA"/>
</dbReference>
<comment type="caution">
    <text evidence="1">The sequence shown here is derived from an EMBL/GenBank/DDBJ whole genome shotgun (WGS) entry which is preliminary data.</text>
</comment>
<gene>
    <name evidence="1" type="ORF">DJ66_0310</name>
</gene>
<dbReference type="PATRIC" id="fig|556287.9.peg.325"/>
<accession>A0A0F4VJA0</accession>